<dbReference type="NCBIfam" id="TIGR01067">
    <property type="entry name" value="rplN_bact"/>
    <property type="match status" value="1"/>
</dbReference>
<dbReference type="PANTHER" id="PTHR11761">
    <property type="entry name" value="50S/60S RIBOSOMAL PROTEIN L14/L23"/>
    <property type="match status" value="1"/>
</dbReference>
<keyword evidence="2 4" id="KW-0689">Ribosomal protein</keyword>
<dbReference type="EMBL" id="AP017433">
    <property type="protein sequence ID" value="BAV82414.1"/>
    <property type="molecule type" value="Genomic_DNA"/>
</dbReference>
<evidence type="ECO:0000256" key="3">
    <source>
        <dbReference type="ARBA" id="ARBA00023274"/>
    </source>
</evidence>
<dbReference type="GeneID" id="30214215"/>
<reference evidence="5" key="1">
    <citation type="journal article" date="2016" name="Genome Biol. Evol.">
        <title>Mitochondrial Genome of Palpitomonas bilix: Derived Genome Structure and Ancestral System for Cytochrome c Maturation.</title>
        <authorList>
            <consortium name="AP017433"/>
            <person name="Nishimura Y."/>
            <person name="Tanifuji G."/>
            <person name="Kamikawa R."/>
            <person name="Yabuki A."/>
            <person name="Hashimoto T."/>
            <person name="Inagaki Y."/>
        </authorList>
    </citation>
    <scope>NUCLEOTIDE SEQUENCE</scope>
</reference>
<accession>A0A1E1GHQ9</accession>
<dbReference type="SUPFAM" id="SSF50193">
    <property type="entry name" value="Ribosomal protein L14"/>
    <property type="match status" value="1"/>
</dbReference>
<protein>
    <submittedName>
        <fullName evidence="5">Ribosomal protein L14</fullName>
    </submittedName>
</protein>
<dbReference type="InterPro" id="IPR005745">
    <property type="entry name" value="Ribosomal_uL14_bac-type"/>
</dbReference>
<evidence type="ECO:0000256" key="2">
    <source>
        <dbReference type="ARBA" id="ARBA00022980"/>
    </source>
</evidence>
<keyword evidence="5" id="KW-0496">Mitochondrion</keyword>
<dbReference type="Gene3D" id="2.40.150.20">
    <property type="entry name" value="Ribosomal protein L14"/>
    <property type="match status" value="1"/>
</dbReference>
<dbReference type="HAMAP" id="MF_01367">
    <property type="entry name" value="Ribosomal_uL14"/>
    <property type="match status" value="1"/>
</dbReference>
<dbReference type="RefSeq" id="YP_009317246.1">
    <property type="nucleotide sequence ID" value="NC_031832.1"/>
</dbReference>
<dbReference type="GO" id="GO:0070180">
    <property type="term" value="F:large ribosomal subunit rRNA binding"/>
    <property type="evidence" value="ECO:0007669"/>
    <property type="project" value="TreeGrafter"/>
</dbReference>
<dbReference type="InterPro" id="IPR000218">
    <property type="entry name" value="Ribosomal_uL14"/>
</dbReference>
<name>A0A1E1GHQ9_9EUKA</name>
<dbReference type="CDD" id="cd00337">
    <property type="entry name" value="Ribosomal_uL14"/>
    <property type="match status" value="1"/>
</dbReference>
<organism evidence="5">
    <name type="scientific">Palpitomonas bilix</name>
    <dbReference type="NCBI Taxonomy" id="652834"/>
    <lineage>
        <taxon>Eukaryota</taxon>
        <taxon>Eukaryota incertae sedis</taxon>
    </lineage>
</organism>
<gene>
    <name evidence="5" type="primary">rpl14</name>
</gene>
<dbReference type="GO" id="GO:0005762">
    <property type="term" value="C:mitochondrial large ribosomal subunit"/>
    <property type="evidence" value="ECO:0007669"/>
    <property type="project" value="TreeGrafter"/>
</dbReference>
<evidence type="ECO:0000313" key="5">
    <source>
        <dbReference type="EMBL" id="BAV82414.1"/>
    </source>
</evidence>
<dbReference type="GO" id="GO:0003735">
    <property type="term" value="F:structural constituent of ribosome"/>
    <property type="evidence" value="ECO:0007669"/>
    <property type="project" value="InterPro"/>
</dbReference>
<geneLocation type="mitochondrion" evidence="5"/>
<keyword evidence="3 4" id="KW-0687">Ribonucleoprotein</keyword>
<proteinExistence type="inferred from homology"/>
<dbReference type="SMART" id="SM01374">
    <property type="entry name" value="Ribosomal_L14"/>
    <property type="match status" value="1"/>
</dbReference>
<comment type="similarity">
    <text evidence="1 4">Belongs to the universal ribosomal protein uL14 family.</text>
</comment>
<dbReference type="Pfam" id="PF00238">
    <property type="entry name" value="Ribosomal_L14"/>
    <property type="match status" value="1"/>
</dbReference>
<sequence>MITLLSYLTVADNSGAREVQCIKFVGKQKRREGFLGDLLVLSVKRLRSRMKTRVKKGEVVLGLIVRLKQNSLRKNGTFIKFNDNAVILLNKKFEPLGTRIIGPISRECRTEKFLKISSLAKDII</sequence>
<evidence type="ECO:0000256" key="4">
    <source>
        <dbReference type="RuleBase" id="RU003949"/>
    </source>
</evidence>
<dbReference type="PANTHER" id="PTHR11761:SF3">
    <property type="entry name" value="LARGE RIBOSOMAL SUBUNIT PROTEIN UL14M"/>
    <property type="match status" value="1"/>
</dbReference>
<dbReference type="GO" id="GO:0006412">
    <property type="term" value="P:translation"/>
    <property type="evidence" value="ECO:0007669"/>
    <property type="project" value="InterPro"/>
</dbReference>
<dbReference type="InterPro" id="IPR036853">
    <property type="entry name" value="Ribosomal_uL14_sf"/>
</dbReference>
<dbReference type="AlphaFoldDB" id="A0A1E1GHQ9"/>
<evidence type="ECO:0000256" key="1">
    <source>
        <dbReference type="ARBA" id="ARBA00010745"/>
    </source>
</evidence>